<comment type="caution">
    <text evidence="8">The sequence shown here is derived from an EMBL/GenBank/DDBJ whole genome shotgun (WGS) entry which is preliminary data.</text>
</comment>
<evidence type="ECO:0000256" key="4">
    <source>
        <dbReference type="ARBA" id="ARBA00023176"/>
    </source>
</evidence>
<feature type="compositionally biased region" description="Polar residues" evidence="7">
    <location>
        <begin position="134"/>
        <end position="148"/>
    </location>
</feature>
<proteinExistence type="inferred from homology"/>
<reference evidence="8 9" key="1">
    <citation type="journal article" date="2016" name="Nat. Commun.">
        <title>Extremotolerant tardigrade genome and improved radiotolerance of human cultured cells by tardigrade-unique protein.</title>
        <authorList>
            <person name="Hashimoto T."/>
            <person name="Horikawa D.D."/>
            <person name="Saito Y."/>
            <person name="Kuwahara H."/>
            <person name="Kozuka-Hata H."/>
            <person name="Shin-I T."/>
            <person name="Minakuchi Y."/>
            <person name="Ohishi K."/>
            <person name="Motoyama A."/>
            <person name="Aizu T."/>
            <person name="Enomoto A."/>
            <person name="Kondo K."/>
            <person name="Tanaka S."/>
            <person name="Hara Y."/>
            <person name="Koshikawa S."/>
            <person name="Sagara H."/>
            <person name="Miura T."/>
            <person name="Yokobori S."/>
            <person name="Miyagawa K."/>
            <person name="Suzuki Y."/>
            <person name="Kubo T."/>
            <person name="Oyama M."/>
            <person name="Kohara Y."/>
            <person name="Fujiyama A."/>
            <person name="Arakawa K."/>
            <person name="Katayama T."/>
            <person name="Toyoda A."/>
            <person name="Kunieda T."/>
        </authorList>
    </citation>
    <scope>NUCLEOTIDE SEQUENCE [LARGE SCALE GENOMIC DNA]</scope>
    <source>
        <strain evidence="8 9">YOKOZUNA-1</strain>
    </source>
</reference>
<dbReference type="GO" id="GO:0099631">
    <property type="term" value="C:postsynaptic endocytic zone cytoplasmic component"/>
    <property type="evidence" value="ECO:0007669"/>
    <property type="project" value="TreeGrafter"/>
</dbReference>
<dbReference type="EMBL" id="BDGG01000017">
    <property type="protein sequence ID" value="GAV08418.1"/>
    <property type="molecule type" value="Genomic_DNA"/>
</dbReference>
<evidence type="ECO:0000256" key="2">
    <source>
        <dbReference type="ARBA" id="ARBA00005263"/>
    </source>
</evidence>
<dbReference type="GO" id="GO:0030132">
    <property type="term" value="C:clathrin coat of coated pit"/>
    <property type="evidence" value="ECO:0007669"/>
    <property type="project" value="InterPro"/>
</dbReference>
<evidence type="ECO:0000313" key="9">
    <source>
        <dbReference type="Proteomes" id="UP000186922"/>
    </source>
</evidence>
<dbReference type="GO" id="GO:0005198">
    <property type="term" value="F:structural molecule activity"/>
    <property type="evidence" value="ECO:0007669"/>
    <property type="project" value="InterPro"/>
</dbReference>
<feature type="region of interest" description="Disordered" evidence="7">
    <location>
        <begin position="25"/>
        <end position="178"/>
    </location>
</feature>
<evidence type="ECO:0000256" key="5">
    <source>
        <dbReference type="ARBA" id="ARBA00023329"/>
    </source>
</evidence>
<dbReference type="GO" id="GO:0030672">
    <property type="term" value="C:synaptic vesicle membrane"/>
    <property type="evidence" value="ECO:0007669"/>
    <property type="project" value="TreeGrafter"/>
</dbReference>
<evidence type="ECO:0000256" key="1">
    <source>
        <dbReference type="ARBA" id="ARBA00004180"/>
    </source>
</evidence>
<feature type="compositionally biased region" description="Basic and acidic residues" evidence="7">
    <location>
        <begin position="80"/>
        <end position="89"/>
    </location>
</feature>
<dbReference type="Pfam" id="PF01086">
    <property type="entry name" value="Clathrin_lg_ch"/>
    <property type="match status" value="1"/>
</dbReference>
<dbReference type="PROSITE" id="PS00581">
    <property type="entry name" value="CLATHRIN_LIGHT_CHN_2"/>
    <property type="match status" value="1"/>
</dbReference>
<comment type="subcellular location">
    <subcellularLocation>
        <location evidence="1 6">Cytoplasmic vesicle membrane</location>
        <topology evidence="1 6">Peripheral membrane protein</topology>
        <orientation evidence="1 6">Cytoplasmic side</orientation>
    </subcellularLocation>
    <subcellularLocation>
        <location evidence="6">Membrane</location>
        <location evidence="6">Coated pit</location>
        <topology evidence="6">Peripheral membrane protein</topology>
        <orientation evidence="6">Cytoplasmic side</orientation>
    </subcellularLocation>
    <text evidence="6">Cytoplasmic face of coated pits and vesicles.</text>
</comment>
<dbReference type="GO" id="GO:0032050">
    <property type="term" value="F:clathrin heavy chain binding"/>
    <property type="evidence" value="ECO:0007669"/>
    <property type="project" value="TreeGrafter"/>
</dbReference>
<name>A0A1D1W831_RAMVA</name>
<accession>A0A1D1W831</accession>
<keyword evidence="3 6" id="KW-0472">Membrane</keyword>
<evidence type="ECO:0000313" key="8">
    <source>
        <dbReference type="EMBL" id="GAV08418.1"/>
    </source>
</evidence>
<comment type="similarity">
    <text evidence="2 6">Belongs to the clathrin light chain family.</text>
</comment>
<dbReference type="Proteomes" id="UP000186922">
    <property type="component" value="Unassembled WGS sequence"/>
</dbReference>
<feature type="compositionally biased region" description="Basic and acidic residues" evidence="7">
    <location>
        <begin position="103"/>
        <end position="132"/>
    </location>
</feature>
<protein>
    <recommendedName>
        <fullName evidence="6">Clathrin light chain</fullName>
    </recommendedName>
</protein>
<dbReference type="PANTHER" id="PTHR10639:SF7">
    <property type="entry name" value="CLATHRIN LIGHT CHAIN"/>
    <property type="match status" value="1"/>
</dbReference>
<dbReference type="PANTHER" id="PTHR10639">
    <property type="entry name" value="CLATHRIN LIGHT CHAIN"/>
    <property type="match status" value="1"/>
</dbReference>
<dbReference type="GO" id="GO:0030130">
    <property type="term" value="C:clathrin coat of trans-Golgi network vesicle"/>
    <property type="evidence" value="ECO:0007669"/>
    <property type="project" value="InterPro"/>
</dbReference>
<comment type="function">
    <text evidence="6">Clathrin is the major protein of the polyhedral coat of coated pits and vesicles.</text>
</comment>
<keyword evidence="9" id="KW-1185">Reference proteome</keyword>
<feature type="compositionally biased region" description="Basic and acidic residues" evidence="7">
    <location>
        <begin position="149"/>
        <end position="178"/>
    </location>
</feature>
<evidence type="ECO:0000256" key="6">
    <source>
        <dbReference type="RuleBase" id="RU363137"/>
    </source>
</evidence>
<keyword evidence="4 6" id="KW-0168">Coated pit</keyword>
<keyword evidence="5 6" id="KW-0968">Cytoplasmic vesicle</keyword>
<evidence type="ECO:0000256" key="3">
    <source>
        <dbReference type="ARBA" id="ARBA00023136"/>
    </source>
</evidence>
<dbReference type="InterPro" id="IPR000996">
    <property type="entry name" value="Clathrin_L-chain"/>
</dbReference>
<gene>
    <name evidence="8" type="primary">RvY_18109-1</name>
    <name evidence="8" type="synonym">RvY_18109.1</name>
    <name evidence="8" type="ORF">RvY_18109</name>
</gene>
<dbReference type="STRING" id="947166.A0A1D1W831"/>
<evidence type="ECO:0000256" key="7">
    <source>
        <dbReference type="SAM" id="MobiDB-lite"/>
    </source>
</evidence>
<dbReference type="AlphaFoldDB" id="A0A1D1W831"/>
<sequence>MDPFNDDQSMLEEEQDPAAAFLAQEDSRLAGIDDDDFERVGVVENGYNGDGRSRENGMDGHFANGDDLSDGDQGDSYSFSEDRRSDMNEQRSVFEAPKIRPMTPEKIRKWREDQKERLEKKDAEEEKKKAELRSQAQRELQEWYQSQEDATKKMKKSNREAEKEFVNQRDSDKAGEEWDRVSRLCDFNPKSAKGTKDVSRLRSIILQLKQEKSA</sequence>
<organism evidence="8 9">
    <name type="scientific">Ramazzottius varieornatus</name>
    <name type="common">Water bear</name>
    <name type="synonym">Tardigrade</name>
    <dbReference type="NCBI Taxonomy" id="947166"/>
    <lineage>
        <taxon>Eukaryota</taxon>
        <taxon>Metazoa</taxon>
        <taxon>Ecdysozoa</taxon>
        <taxon>Tardigrada</taxon>
        <taxon>Eutardigrada</taxon>
        <taxon>Parachela</taxon>
        <taxon>Hypsibioidea</taxon>
        <taxon>Ramazzottiidae</taxon>
        <taxon>Ramazzottius</taxon>
    </lineage>
</organism>
<dbReference type="OrthoDB" id="5512at2759"/>
<dbReference type="GO" id="GO:0006886">
    <property type="term" value="P:intracellular protein transport"/>
    <property type="evidence" value="ECO:0007669"/>
    <property type="project" value="InterPro"/>
</dbReference>
<dbReference type="GO" id="GO:0072583">
    <property type="term" value="P:clathrin-dependent endocytosis"/>
    <property type="evidence" value="ECO:0007669"/>
    <property type="project" value="TreeGrafter"/>
</dbReference>